<feature type="transmembrane region" description="Helical" evidence="1">
    <location>
        <begin position="124"/>
        <end position="144"/>
    </location>
</feature>
<keyword evidence="1" id="KW-0472">Membrane</keyword>
<dbReference type="AlphaFoldDB" id="A0A1W1WGB1"/>
<keyword evidence="1" id="KW-0812">Transmembrane</keyword>
<dbReference type="RefSeq" id="WP_084661559.1">
    <property type="nucleotide sequence ID" value="NZ_FWWY01000001.1"/>
</dbReference>
<evidence type="ECO:0000313" key="2">
    <source>
        <dbReference type="EMBL" id="SMC05334.1"/>
    </source>
</evidence>
<reference evidence="3" key="1">
    <citation type="submission" date="2017-04" db="EMBL/GenBank/DDBJ databases">
        <authorList>
            <person name="Varghese N."/>
            <person name="Submissions S."/>
        </authorList>
    </citation>
    <scope>NUCLEOTIDE SEQUENCE [LARGE SCALE GENOMIC DNA]</scope>
    <source>
        <strain evidence="3">DSM 9293</strain>
    </source>
</reference>
<organism evidence="2 3">
    <name type="scientific">Sulfobacillus thermosulfidooxidans (strain DSM 9293 / VKM B-1269 / AT-1)</name>
    <dbReference type="NCBI Taxonomy" id="929705"/>
    <lineage>
        <taxon>Bacteria</taxon>
        <taxon>Bacillati</taxon>
        <taxon>Bacillota</taxon>
        <taxon>Clostridia</taxon>
        <taxon>Eubacteriales</taxon>
        <taxon>Clostridiales Family XVII. Incertae Sedis</taxon>
        <taxon>Sulfobacillus</taxon>
    </lineage>
</organism>
<gene>
    <name evidence="2" type="ORF">SAMN00768000_2170</name>
</gene>
<evidence type="ECO:0000256" key="1">
    <source>
        <dbReference type="SAM" id="Phobius"/>
    </source>
</evidence>
<dbReference type="EMBL" id="FWWY01000001">
    <property type="protein sequence ID" value="SMC05334.1"/>
    <property type="molecule type" value="Genomic_DNA"/>
</dbReference>
<name>A0A1W1WGB1_SULTA</name>
<dbReference type="OrthoDB" id="4954380at2"/>
<dbReference type="Proteomes" id="UP000192660">
    <property type="component" value="Unassembled WGS sequence"/>
</dbReference>
<feature type="transmembrane region" description="Helical" evidence="1">
    <location>
        <begin position="95"/>
        <end position="118"/>
    </location>
</feature>
<sequence>MTHKSPLASPVRMMAVMMIIALLIQFLLGMYTNLFIALPRVTVQGTGALMPGMGRMMSVGFSDPVFMVHMIVGMLLALGAIAIVIMAVRVKQIPFMIITVIGLISVLAAGYGGLTFFMNGQHNSASYTMAVGWLSAFTTYFMALRALSG</sequence>
<accession>A0A1W1WGB1</accession>
<proteinExistence type="predicted"/>
<keyword evidence="1" id="KW-1133">Transmembrane helix</keyword>
<feature type="transmembrane region" description="Helical" evidence="1">
    <location>
        <begin position="66"/>
        <end position="88"/>
    </location>
</feature>
<evidence type="ECO:0000313" key="3">
    <source>
        <dbReference type="Proteomes" id="UP000192660"/>
    </source>
</evidence>
<protein>
    <submittedName>
        <fullName evidence="2">Uncharacterized protein</fullName>
    </submittedName>
</protein>
<keyword evidence="3" id="KW-1185">Reference proteome</keyword>